<feature type="transmembrane region" description="Helical" evidence="4">
    <location>
        <begin position="54"/>
        <end position="70"/>
    </location>
</feature>
<evidence type="ECO:0000313" key="6">
    <source>
        <dbReference type="EMBL" id="MBO2459243.1"/>
    </source>
</evidence>
<proteinExistence type="predicted"/>
<dbReference type="InterPro" id="IPR027417">
    <property type="entry name" value="P-loop_NTPase"/>
</dbReference>
<dbReference type="InterPro" id="IPR050206">
    <property type="entry name" value="FtsK/SpoIIIE/SftA"/>
</dbReference>
<dbReference type="Proteomes" id="UP000680206">
    <property type="component" value="Unassembled WGS sequence"/>
</dbReference>
<dbReference type="Gene3D" id="3.40.50.300">
    <property type="entry name" value="P-loop containing nucleotide triphosphate hydrolases"/>
    <property type="match status" value="1"/>
</dbReference>
<dbReference type="InterPro" id="IPR002543">
    <property type="entry name" value="FtsK_dom"/>
</dbReference>
<keyword evidence="2 3" id="KW-0067">ATP-binding</keyword>
<dbReference type="SUPFAM" id="SSF52540">
    <property type="entry name" value="P-loop containing nucleoside triphosphate hydrolases"/>
    <property type="match status" value="1"/>
</dbReference>
<dbReference type="EMBL" id="JAGEPF010000010">
    <property type="protein sequence ID" value="MBO2459243.1"/>
    <property type="molecule type" value="Genomic_DNA"/>
</dbReference>
<keyword evidence="4" id="KW-1133">Transmembrane helix</keyword>
<keyword evidence="4" id="KW-0472">Membrane</keyword>
<dbReference type="PROSITE" id="PS50901">
    <property type="entry name" value="FTSK"/>
    <property type="match status" value="1"/>
</dbReference>
<evidence type="ECO:0000256" key="4">
    <source>
        <dbReference type="SAM" id="Phobius"/>
    </source>
</evidence>
<keyword evidence="4" id="KW-0812">Transmembrane</keyword>
<comment type="caution">
    <text evidence="6">The sequence shown here is derived from an EMBL/GenBank/DDBJ whole genome shotgun (WGS) entry which is preliminary data.</text>
</comment>
<feature type="binding site" evidence="3">
    <location>
        <begin position="244"/>
        <end position="251"/>
    </location>
    <ligand>
        <name>ATP</name>
        <dbReference type="ChEBI" id="CHEBI:30616"/>
    </ligand>
</feature>
<dbReference type="Pfam" id="PF01580">
    <property type="entry name" value="FtsK_SpoIIIE"/>
    <property type="match status" value="1"/>
</dbReference>
<evidence type="ECO:0000256" key="3">
    <source>
        <dbReference type="PROSITE-ProRule" id="PRU00289"/>
    </source>
</evidence>
<dbReference type="RefSeq" id="WP_208241742.1">
    <property type="nucleotide sequence ID" value="NZ_JAGEPF010000010.1"/>
</dbReference>
<sequence>MTRPERGSSVQAPGQIGLPPVLQRPDLPVRARLTAGSAVTLWIVRPSWLWRRELAALAVLVAVAVAGWLARGWLGGLLAAGWLASSVALIPWTRHRAVRVWRRGRLRRHWDRACRYASLTTVNDRIPRIRKARTVPAGDRLLVRVPRGATVGELEAEAERVAAVLRVREVRVVRDLDRADFAYVDVVRRDPFANPRDPNVSDPIPWPWVGGGQRSLRDPIPVAVDDMGDEITMRLEGKNILLGGEPEAGKSAALSLLLAAAALDPTCEIWGFDAKRVELAMWRPVMTRLVTNDTDEAISTMEDLIKEMDRRYELLESAGRRVLAPQDAPIILMPVDELRFFTAHTDKKAARHFNSLAVDLVARGRAARIIAALATQKPSSDVVPTSLRDLVALRWGMRCNTRDASDTIMGAGMASNGFDCSDIDRRTRGVGLLHAEGSMPRRCKSYYLDDNEIRDIVARGAALRRLTAGDGWV</sequence>
<evidence type="ECO:0000313" key="7">
    <source>
        <dbReference type="Proteomes" id="UP000680206"/>
    </source>
</evidence>
<evidence type="ECO:0000256" key="1">
    <source>
        <dbReference type="ARBA" id="ARBA00022741"/>
    </source>
</evidence>
<dbReference type="PANTHER" id="PTHR22683:SF41">
    <property type="entry name" value="DNA TRANSLOCASE FTSK"/>
    <property type="match status" value="1"/>
</dbReference>
<keyword evidence="1 3" id="KW-0547">Nucleotide-binding</keyword>
<feature type="domain" description="FtsK" evidence="5">
    <location>
        <begin position="217"/>
        <end position="406"/>
    </location>
</feature>
<protein>
    <recommendedName>
        <fullName evidence="5">FtsK domain-containing protein</fullName>
    </recommendedName>
</protein>
<organism evidence="6 7">
    <name type="scientific">Actinomadura violacea</name>
    <dbReference type="NCBI Taxonomy" id="2819934"/>
    <lineage>
        <taxon>Bacteria</taxon>
        <taxon>Bacillati</taxon>
        <taxon>Actinomycetota</taxon>
        <taxon>Actinomycetes</taxon>
        <taxon>Streptosporangiales</taxon>
        <taxon>Thermomonosporaceae</taxon>
        <taxon>Actinomadura</taxon>
    </lineage>
</organism>
<reference evidence="6 7" key="1">
    <citation type="submission" date="2021-03" db="EMBL/GenBank/DDBJ databases">
        <title>Actinomadura violae sp. nov., isolated from lichen in Thailand.</title>
        <authorList>
            <person name="Kanchanasin P."/>
            <person name="Saeng-In P."/>
            <person name="Phongsopitanun W."/>
            <person name="Yuki M."/>
            <person name="Kudo T."/>
            <person name="Ohkuma M."/>
            <person name="Tanasupawat S."/>
        </authorList>
    </citation>
    <scope>NUCLEOTIDE SEQUENCE [LARGE SCALE GENOMIC DNA]</scope>
    <source>
        <strain evidence="6 7">LCR2-06</strain>
    </source>
</reference>
<accession>A0ABS3RRV5</accession>
<evidence type="ECO:0000259" key="5">
    <source>
        <dbReference type="PROSITE" id="PS50901"/>
    </source>
</evidence>
<name>A0ABS3RRV5_9ACTN</name>
<dbReference type="PANTHER" id="PTHR22683">
    <property type="entry name" value="SPORULATION PROTEIN RELATED"/>
    <property type="match status" value="1"/>
</dbReference>
<keyword evidence="7" id="KW-1185">Reference proteome</keyword>
<gene>
    <name evidence="6" type="ORF">J4709_16820</name>
</gene>
<evidence type="ECO:0000256" key="2">
    <source>
        <dbReference type="ARBA" id="ARBA00022840"/>
    </source>
</evidence>